<evidence type="ECO:0000256" key="2">
    <source>
        <dbReference type="ARBA" id="ARBA00022676"/>
    </source>
</evidence>
<evidence type="ECO:0000313" key="6">
    <source>
        <dbReference type="Proteomes" id="UP000318081"/>
    </source>
</evidence>
<dbReference type="InterPro" id="IPR038577">
    <property type="entry name" value="GT10-like_C_sf"/>
</dbReference>
<evidence type="ECO:0000256" key="3">
    <source>
        <dbReference type="ARBA" id="ARBA00022679"/>
    </source>
</evidence>
<reference evidence="5 6" key="1">
    <citation type="submission" date="2019-02" db="EMBL/GenBank/DDBJ databases">
        <title>Deep-cultivation of Planctomycetes and their phenomic and genomic characterization uncovers novel biology.</title>
        <authorList>
            <person name="Wiegand S."/>
            <person name="Jogler M."/>
            <person name="Boedeker C."/>
            <person name="Pinto D."/>
            <person name="Vollmers J."/>
            <person name="Rivas-Marin E."/>
            <person name="Kohn T."/>
            <person name="Peeters S.H."/>
            <person name="Heuer A."/>
            <person name="Rast P."/>
            <person name="Oberbeckmann S."/>
            <person name="Bunk B."/>
            <person name="Jeske O."/>
            <person name="Meyerdierks A."/>
            <person name="Storesund J.E."/>
            <person name="Kallscheuer N."/>
            <person name="Luecker S."/>
            <person name="Lage O.M."/>
            <person name="Pohl T."/>
            <person name="Merkel B.J."/>
            <person name="Hornburger P."/>
            <person name="Mueller R.-W."/>
            <person name="Bruemmer F."/>
            <person name="Labrenz M."/>
            <person name="Spormann A.M."/>
            <person name="Op den Camp H."/>
            <person name="Overmann J."/>
            <person name="Amann R."/>
            <person name="Jetten M.S.M."/>
            <person name="Mascher T."/>
            <person name="Medema M.H."/>
            <person name="Devos D.P."/>
            <person name="Kaster A.-K."/>
            <person name="Ovreas L."/>
            <person name="Rohde M."/>
            <person name="Galperin M.Y."/>
            <person name="Jogler C."/>
        </authorList>
    </citation>
    <scope>NUCLEOTIDE SEQUENCE [LARGE SCALE GENOMIC DNA]</scope>
    <source>
        <strain evidence="5 6">TBK1r</strain>
    </source>
</reference>
<evidence type="ECO:0000313" key="5">
    <source>
        <dbReference type="EMBL" id="QDV82995.1"/>
    </source>
</evidence>
<accession>A0ABX5XLY1</accession>
<dbReference type="Pfam" id="PF00852">
    <property type="entry name" value="Glyco_transf_10"/>
    <property type="match status" value="1"/>
</dbReference>
<dbReference type="InterPro" id="IPR055270">
    <property type="entry name" value="Glyco_tran_10_C"/>
</dbReference>
<dbReference type="EMBL" id="CP036432">
    <property type="protein sequence ID" value="QDV82995.1"/>
    <property type="molecule type" value="Genomic_DNA"/>
</dbReference>
<keyword evidence="2" id="KW-0328">Glycosyltransferase</keyword>
<dbReference type="RefSeq" id="WP_145209213.1">
    <property type="nucleotide sequence ID" value="NZ_CP036432.1"/>
</dbReference>
<gene>
    <name evidence="5" type="ORF">TBK1r_19280</name>
</gene>
<sequence length="353" mass="39927">MTNWLPTELASRLTRTPRFDVENHVLLDCDLDESAPVFHVDCYGRSFYRRVEVAHRGTRWVFHYDSSRRLGVSFRAGMFFDRAAVPGSHLWRVPKARRAAVLVETPNEYFFDYFPELASSFCCVMTHRDDFVGLGHPFTRLHYGTNWVPIGDPELLVHGHGKTKDLSFLGSIQHEPVHGYVFRKQVAERLQALGIECFGRGLKTLASKTDGLDPYRFSVAMENTRSSGYFTEKLIDCFHRGTVPVYWGDPAIASVFDPRGMIVFENLDGLESILPTLGPDRYKLMLPYVVANLERAIALDLADTAGMYRRIAARLEVATPEGHSRTHGQVGRLARGIRHAVLGLRSPGKGRFL</sequence>
<dbReference type="Gene3D" id="3.40.50.11660">
    <property type="entry name" value="Glycosyl transferase family 10, C-terminal domain"/>
    <property type="match status" value="1"/>
</dbReference>
<evidence type="ECO:0000259" key="4">
    <source>
        <dbReference type="Pfam" id="PF00852"/>
    </source>
</evidence>
<keyword evidence="3" id="KW-0808">Transferase</keyword>
<organism evidence="5 6">
    <name type="scientific">Stieleria magnilauensis</name>
    <dbReference type="NCBI Taxonomy" id="2527963"/>
    <lineage>
        <taxon>Bacteria</taxon>
        <taxon>Pseudomonadati</taxon>
        <taxon>Planctomycetota</taxon>
        <taxon>Planctomycetia</taxon>
        <taxon>Pirellulales</taxon>
        <taxon>Pirellulaceae</taxon>
        <taxon>Stieleria</taxon>
    </lineage>
</organism>
<dbReference type="Proteomes" id="UP000318081">
    <property type="component" value="Chromosome"/>
</dbReference>
<dbReference type="SUPFAM" id="SSF53756">
    <property type="entry name" value="UDP-Glycosyltransferase/glycogen phosphorylase"/>
    <property type="match status" value="1"/>
</dbReference>
<keyword evidence="6" id="KW-1185">Reference proteome</keyword>
<dbReference type="PANTHER" id="PTHR11929:SF194">
    <property type="entry name" value="ALPHA-(1,3)-FUCOSYLTRANSFERASE 10"/>
    <property type="match status" value="1"/>
</dbReference>
<feature type="domain" description="Fucosyltransferase C-terminal" evidence="4">
    <location>
        <begin position="183"/>
        <end position="253"/>
    </location>
</feature>
<protein>
    <submittedName>
        <fullName evidence="5">Glycosyltransferase family 10 (Fucosyltransferase)</fullName>
    </submittedName>
</protein>
<name>A0ABX5XLY1_9BACT</name>
<evidence type="ECO:0000256" key="1">
    <source>
        <dbReference type="ARBA" id="ARBA00008919"/>
    </source>
</evidence>
<comment type="similarity">
    <text evidence="1">Belongs to the glycosyltransferase 10 family.</text>
</comment>
<dbReference type="InterPro" id="IPR001503">
    <property type="entry name" value="Glyco_trans_10"/>
</dbReference>
<proteinExistence type="inferred from homology"/>
<dbReference type="PANTHER" id="PTHR11929">
    <property type="entry name" value="ALPHA- 1,3 -FUCOSYLTRANSFERASE"/>
    <property type="match status" value="1"/>
</dbReference>